<evidence type="ECO:0000259" key="1">
    <source>
        <dbReference type="Pfam" id="PF19319"/>
    </source>
</evidence>
<feature type="domain" description="DUF5919" evidence="1">
    <location>
        <begin position="122"/>
        <end position="242"/>
    </location>
</feature>
<sequence length="247" mass="28027">MPNERLRDALFRRGLAPADVAAKIGVDYKTVERWITKGRTPYAKHRHTISALVHESENYLWPDAIAPERVAEIAESEVVKIYPHRHALPREVWDTLLHNANDHIEILVYSGLFMTEDPKMIRRLRGKAMAGARIRILLGEPDSDEVEKRGNDENIGTGTMGAKVRNALAFFKAINGESGIEVRCHSTILYNSIYRFDQDMLVNTHVYGFMAAHAPVIHLRQLSSGSLFETYSESFESVWKGSTLPVW</sequence>
<dbReference type="AlphaFoldDB" id="A0A4R2JXG5"/>
<protein>
    <recommendedName>
        <fullName evidence="1">DUF5919 domain-containing protein</fullName>
    </recommendedName>
</protein>
<keyword evidence="3" id="KW-1185">Reference proteome</keyword>
<proteinExistence type="predicted"/>
<name>A0A4R2JXG5_9PSEU</name>
<comment type="caution">
    <text evidence="2">The sequence shown here is derived from an EMBL/GenBank/DDBJ whole genome shotgun (WGS) entry which is preliminary data.</text>
</comment>
<dbReference type="OrthoDB" id="8438314at2"/>
<reference evidence="2 3" key="1">
    <citation type="submission" date="2019-03" db="EMBL/GenBank/DDBJ databases">
        <title>Genomic Encyclopedia of Type Strains, Phase IV (KMG-IV): sequencing the most valuable type-strain genomes for metagenomic binning, comparative biology and taxonomic classification.</title>
        <authorList>
            <person name="Goeker M."/>
        </authorList>
    </citation>
    <scope>NUCLEOTIDE SEQUENCE [LARGE SCALE GENOMIC DNA]</scope>
    <source>
        <strain evidence="2 3">DSM 45934</strain>
    </source>
</reference>
<dbReference type="RefSeq" id="WP_132113212.1">
    <property type="nucleotide sequence ID" value="NZ_SLWS01000002.1"/>
</dbReference>
<dbReference type="InterPro" id="IPR045697">
    <property type="entry name" value="DUF5919"/>
</dbReference>
<gene>
    <name evidence="2" type="ORF">EV192_1026</name>
</gene>
<organism evidence="2 3">
    <name type="scientific">Actinocrispum wychmicini</name>
    <dbReference type="NCBI Taxonomy" id="1213861"/>
    <lineage>
        <taxon>Bacteria</taxon>
        <taxon>Bacillati</taxon>
        <taxon>Actinomycetota</taxon>
        <taxon>Actinomycetes</taxon>
        <taxon>Pseudonocardiales</taxon>
        <taxon>Pseudonocardiaceae</taxon>
        <taxon>Actinocrispum</taxon>
    </lineage>
</organism>
<dbReference type="Proteomes" id="UP000295680">
    <property type="component" value="Unassembled WGS sequence"/>
</dbReference>
<dbReference type="InterPro" id="IPR010982">
    <property type="entry name" value="Lambda_DNA-bd_dom_sf"/>
</dbReference>
<evidence type="ECO:0000313" key="3">
    <source>
        <dbReference type="Proteomes" id="UP000295680"/>
    </source>
</evidence>
<dbReference type="Pfam" id="PF19319">
    <property type="entry name" value="DUF5919"/>
    <property type="match status" value="1"/>
</dbReference>
<dbReference type="SUPFAM" id="SSF47413">
    <property type="entry name" value="lambda repressor-like DNA-binding domains"/>
    <property type="match status" value="1"/>
</dbReference>
<accession>A0A4R2JXG5</accession>
<evidence type="ECO:0000313" key="2">
    <source>
        <dbReference type="EMBL" id="TCO61869.1"/>
    </source>
</evidence>
<dbReference type="EMBL" id="SLWS01000002">
    <property type="protein sequence ID" value="TCO61869.1"/>
    <property type="molecule type" value="Genomic_DNA"/>
</dbReference>
<dbReference type="GO" id="GO:0003677">
    <property type="term" value="F:DNA binding"/>
    <property type="evidence" value="ECO:0007669"/>
    <property type="project" value="InterPro"/>
</dbReference>